<dbReference type="Proteomes" id="UP000305109">
    <property type="component" value="Unassembled WGS sequence"/>
</dbReference>
<reference evidence="2 3" key="1">
    <citation type="submission" date="2019-04" db="EMBL/GenBank/DDBJ databases">
        <title>Rhodococcus oryzae sp. nov., a novel actinomycete isolated from rhizosphere soil of rice (Oryza sativa L.).</title>
        <authorList>
            <person name="Li C."/>
        </authorList>
    </citation>
    <scope>NUCLEOTIDE SEQUENCE [LARGE SCALE GENOMIC DNA]</scope>
    <source>
        <strain evidence="2 3">NEAU-CX67</strain>
    </source>
</reference>
<gene>
    <name evidence="2" type="ORF">FCG67_14810</name>
</gene>
<feature type="chain" id="PRO_5045581988" description="Lipoprotein" evidence="1">
    <location>
        <begin position="19"/>
        <end position="161"/>
    </location>
</feature>
<sequence>MRKAAAVLAASTAALALALTGCSSDEATDNAQTAKDKASAAMSSAAGAAEGAMSSAANAAEGAMSSANAAASTAASKAKGALDSAKVATFTAAFKVANPDLAEGRDDDAIEDILAQTCADIDAGQSEQEIVAGLESRAENNGVKATPDEAQQIYNIAKPAC</sequence>
<keyword evidence="1" id="KW-0732">Signal</keyword>
<dbReference type="EMBL" id="SUMD01000006">
    <property type="protein sequence ID" value="TJZ77109.1"/>
    <property type="molecule type" value="Genomic_DNA"/>
</dbReference>
<comment type="caution">
    <text evidence="2">The sequence shown here is derived from an EMBL/GenBank/DDBJ whole genome shotgun (WGS) entry which is preliminary data.</text>
</comment>
<dbReference type="RefSeq" id="WP_136910500.1">
    <property type="nucleotide sequence ID" value="NZ_SUMD01000006.1"/>
</dbReference>
<name>A0ABY2RIQ5_9NOCA</name>
<evidence type="ECO:0000256" key="1">
    <source>
        <dbReference type="SAM" id="SignalP"/>
    </source>
</evidence>
<proteinExistence type="predicted"/>
<evidence type="ECO:0000313" key="2">
    <source>
        <dbReference type="EMBL" id="TJZ77109.1"/>
    </source>
</evidence>
<keyword evidence="3" id="KW-1185">Reference proteome</keyword>
<evidence type="ECO:0000313" key="3">
    <source>
        <dbReference type="Proteomes" id="UP000305109"/>
    </source>
</evidence>
<feature type="signal peptide" evidence="1">
    <location>
        <begin position="1"/>
        <end position="18"/>
    </location>
</feature>
<dbReference type="PROSITE" id="PS51257">
    <property type="entry name" value="PROKAR_LIPOPROTEIN"/>
    <property type="match status" value="1"/>
</dbReference>
<accession>A0ABY2RIQ5</accession>
<protein>
    <recommendedName>
        <fullName evidence="4">Lipoprotein</fullName>
    </recommendedName>
</protein>
<organism evidence="2 3">
    <name type="scientific">Rhodococcus oryzae</name>
    <dbReference type="NCBI Taxonomy" id="2571143"/>
    <lineage>
        <taxon>Bacteria</taxon>
        <taxon>Bacillati</taxon>
        <taxon>Actinomycetota</taxon>
        <taxon>Actinomycetes</taxon>
        <taxon>Mycobacteriales</taxon>
        <taxon>Nocardiaceae</taxon>
        <taxon>Rhodococcus</taxon>
    </lineage>
</organism>
<evidence type="ECO:0008006" key="4">
    <source>
        <dbReference type="Google" id="ProtNLM"/>
    </source>
</evidence>